<dbReference type="GO" id="GO:0004088">
    <property type="term" value="F:carbamoyl-phosphate synthase (glutamine-hydrolyzing) activity"/>
    <property type="evidence" value="ECO:0007669"/>
    <property type="project" value="UniProtKB-UniRule"/>
</dbReference>
<feature type="binding site" evidence="11">
    <location>
        <position position="266"/>
    </location>
    <ligand>
        <name>L-glutamine</name>
        <dbReference type="ChEBI" id="CHEBI:58359"/>
    </ligand>
</feature>
<dbReference type="Pfam" id="PF00117">
    <property type="entry name" value="GATase"/>
    <property type="match status" value="1"/>
</dbReference>
<dbReference type="GO" id="GO:0006541">
    <property type="term" value="P:glutamine metabolic process"/>
    <property type="evidence" value="ECO:0007669"/>
    <property type="project" value="InterPro"/>
</dbReference>
<comment type="catalytic activity">
    <reaction evidence="10 11">
        <text>L-glutamine + H2O = L-glutamate + NH4(+)</text>
        <dbReference type="Rhea" id="RHEA:15889"/>
        <dbReference type="ChEBI" id="CHEBI:15377"/>
        <dbReference type="ChEBI" id="CHEBI:28938"/>
        <dbReference type="ChEBI" id="CHEBI:29985"/>
        <dbReference type="ChEBI" id="CHEBI:58359"/>
    </reaction>
</comment>
<name>A0AAE5CB16_9BACT</name>
<comment type="similarity">
    <text evidence="3 11">Belongs to the CarA family.</text>
</comment>
<comment type="pathway">
    <text evidence="2 11">Amino-acid biosynthesis; L-arginine biosynthesis; carbamoyl phosphate from bicarbonate: step 1/1.</text>
</comment>
<evidence type="ECO:0000256" key="10">
    <source>
        <dbReference type="ARBA" id="ARBA00049285"/>
    </source>
</evidence>
<feature type="binding site" evidence="11">
    <location>
        <position position="310"/>
    </location>
    <ligand>
        <name>L-glutamine</name>
        <dbReference type="ChEBI" id="CHEBI:58359"/>
    </ligand>
</feature>
<evidence type="ECO:0000256" key="9">
    <source>
        <dbReference type="ARBA" id="ARBA00048816"/>
    </source>
</evidence>
<feature type="region of interest" description="CPSase" evidence="11">
    <location>
        <begin position="1"/>
        <end position="188"/>
    </location>
</feature>
<evidence type="ECO:0000256" key="4">
    <source>
        <dbReference type="ARBA" id="ARBA00022598"/>
    </source>
</evidence>
<feature type="active site" evidence="11">
    <location>
        <position position="355"/>
    </location>
</feature>
<keyword evidence="5 11" id="KW-0547">Nucleotide-binding</keyword>
<dbReference type="PROSITE" id="PS51273">
    <property type="entry name" value="GATASE_TYPE_1"/>
    <property type="match status" value="1"/>
</dbReference>
<reference evidence="13 14" key="1">
    <citation type="submission" date="2020-01" db="EMBL/GenBank/DDBJ databases">
        <title>Genomes assembled from Gulf of Kutch pelagic sediment metagenomes.</title>
        <authorList>
            <person name="Chandrashekar M."/>
            <person name="Mahajan M.S."/>
            <person name="Dave K.J."/>
            <person name="Vatsa P."/>
            <person name="Nathani N.M."/>
        </authorList>
    </citation>
    <scope>NUCLEOTIDE SEQUENCE [LARGE SCALE GENOMIC DNA]</scope>
    <source>
        <strain evidence="13">KS3-K002</strain>
    </source>
</reference>
<dbReference type="Gene3D" id="3.40.50.880">
    <property type="match status" value="1"/>
</dbReference>
<dbReference type="SMART" id="SM01097">
    <property type="entry name" value="CPSase_sm_chain"/>
    <property type="match status" value="1"/>
</dbReference>
<dbReference type="EMBL" id="JAACAK010000067">
    <property type="protein sequence ID" value="NIR75197.1"/>
    <property type="molecule type" value="Genomic_DNA"/>
</dbReference>
<dbReference type="PRINTS" id="PR00097">
    <property type="entry name" value="ANTSNTHASEII"/>
</dbReference>
<comment type="function">
    <text evidence="11">Small subunit of the glutamine-dependent carbamoyl phosphate synthetase (CPSase). CPSase catalyzes the formation of carbamoyl phosphate from the ammonia moiety of glutamine, carbonate, and phosphate donated by ATP, constituting the first step of 2 biosynthetic pathways, one leading to arginine and/or urea and the other to pyrimidine nucleotides. The small subunit (glutamine amidotransferase) binds and cleaves glutamine to supply the large subunit with the substrate ammonia.</text>
</comment>
<feature type="binding site" evidence="11">
    <location>
        <position position="309"/>
    </location>
    <ligand>
        <name>L-glutamine</name>
        <dbReference type="ChEBI" id="CHEBI:58359"/>
    </ligand>
</feature>
<feature type="domain" description="Carbamoyl-phosphate synthase small subunit N-terminal" evidence="12">
    <location>
        <begin position="13"/>
        <end position="144"/>
    </location>
</feature>
<dbReference type="PANTHER" id="PTHR43418:SF7">
    <property type="entry name" value="CARBAMOYL-PHOSPHATE SYNTHASE SMALL CHAIN"/>
    <property type="match status" value="1"/>
</dbReference>
<dbReference type="Gene3D" id="3.50.30.20">
    <property type="entry name" value="Carbamoyl-phosphate synthase small subunit, N-terminal domain"/>
    <property type="match status" value="1"/>
</dbReference>
<keyword evidence="8 11" id="KW-0665">Pyrimidine biosynthesis</keyword>
<dbReference type="PRINTS" id="PR00096">
    <property type="entry name" value="GATASE"/>
</dbReference>
<dbReference type="InterPro" id="IPR050472">
    <property type="entry name" value="Anth_synth/Amidotransfase"/>
</dbReference>
<keyword evidence="4 11" id="KW-0436">Ligase</keyword>
<evidence type="ECO:0000256" key="1">
    <source>
        <dbReference type="ARBA" id="ARBA00004812"/>
    </source>
</evidence>
<dbReference type="NCBIfam" id="TIGR01368">
    <property type="entry name" value="CPSaseIIsmall"/>
    <property type="match status" value="1"/>
</dbReference>
<keyword evidence="11" id="KW-0028">Amino-acid biosynthesis</keyword>
<sequence>MNVKANVSRPSKRRGLLVLEDGSVFPGQLAGRTDAIAPGEVVFNTSLTGYQEILTDPSYAGQIVTLTAPQIGNYGVTALDDEASRPWVAGLVVRELSANYCNWRADSSLTDYLERHGIACIDGVDTRKLTRYIRSEGAMRAAIGPEELGVDEILKTVREHPSMAGLDLTRVVTTSEPYEVAPRGDPRFRVAVYDFGVKRRSLQLLAARGCALTVYPATTPVETVHAAEPDGIFLTNGPGDPGAVPGVEALVKSLAEVGTPTFGICLGHQLLARGFGAETFKLLYGHRGGNHPVKDLSSGQVEITSQNHGFAVQTEGEEVPGAPGLVVTHMNLNDRTLEGLRHRELPILAVQYHPESAPGPHDSRYLFDGFVEIMEKRRARA</sequence>
<evidence type="ECO:0000256" key="7">
    <source>
        <dbReference type="ARBA" id="ARBA00022962"/>
    </source>
</evidence>
<dbReference type="SUPFAM" id="SSF52317">
    <property type="entry name" value="Class I glutamine amidotransferase-like"/>
    <property type="match status" value="1"/>
</dbReference>
<dbReference type="InterPro" id="IPR029062">
    <property type="entry name" value="Class_I_gatase-like"/>
</dbReference>
<feature type="binding site" evidence="11">
    <location>
        <position position="237"/>
    </location>
    <ligand>
        <name>L-glutamine</name>
        <dbReference type="ChEBI" id="CHEBI:58359"/>
    </ligand>
</feature>
<dbReference type="AlphaFoldDB" id="A0AAE5CB16"/>
<evidence type="ECO:0000256" key="11">
    <source>
        <dbReference type="HAMAP-Rule" id="MF_01209"/>
    </source>
</evidence>
<dbReference type="InterPro" id="IPR017926">
    <property type="entry name" value="GATASE"/>
</dbReference>
<evidence type="ECO:0000313" key="13">
    <source>
        <dbReference type="EMBL" id="NIR75197.1"/>
    </source>
</evidence>
<dbReference type="InterPro" id="IPR002474">
    <property type="entry name" value="CarbamoylP_synth_ssu_N"/>
</dbReference>
<dbReference type="NCBIfam" id="NF009475">
    <property type="entry name" value="PRK12838.1"/>
    <property type="match status" value="1"/>
</dbReference>
<feature type="binding site" evidence="11">
    <location>
        <position position="239"/>
    </location>
    <ligand>
        <name>L-glutamine</name>
        <dbReference type="ChEBI" id="CHEBI:58359"/>
    </ligand>
</feature>
<feature type="binding site" evidence="11">
    <location>
        <position position="269"/>
    </location>
    <ligand>
        <name>L-glutamine</name>
        <dbReference type="ChEBI" id="CHEBI:58359"/>
    </ligand>
</feature>
<feature type="active site" description="Nucleophile" evidence="11">
    <location>
        <position position="265"/>
    </location>
</feature>
<feature type="binding site" evidence="11">
    <location>
        <position position="58"/>
    </location>
    <ligand>
        <name>L-glutamine</name>
        <dbReference type="ChEBI" id="CHEBI:58359"/>
    </ligand>
</feature>
<dbReference type="InterPro" id="IPR035686">
    <property type="entry name" value="CPSase_GATase1"/>
</dbReference>
<evidence type="ECO:0000256" key="2">
    <source>
        <dbReference type="ARBA" id="ARBA00005077"/>
    </source>
</evidence>
<dbReference type="SUPFAM" id="SSF52021">
    <property type="entry name" value="Carbamoyl phosphate synthetase, small subunit N-terminal domain"/>
    <property type="match status" value="1"/>
</dbReference>
<dbReference type="CDD" id="cd01744">
    <property type="entry name" value="GATase1_CPSase"/>
    <property type="match status" value="1"/>
</dbReference>
<evidence type="ECO:0000256" key="3">
    <source>
        <dbReference type="ARBA" id="ARBA00007800"/>
    </source>
</evidence>
<keyword evidence="7 11" id="KW-0315">Glutamine amidotransferase</keyword>
<keyword evidence="6 11" id="KW-0067">ATP-binding</keyword>
<dbReference type="EC" id="6.3.5.5" evidence="11"/>
<evidence type="ECO:0000313" key="14">
    <source>
        <dbReference type="Proteomes" id="UP000702544"/>
    </source>
</evidence>
<evidence type="ECO:0000256" key="6">
    <source>
        <dbReference type="ARBA" id="ARBA00022840"/>
    </source>
</evidence>
<dbReference type="GO" id="GO:0006207">
    <property type="term" value="P:'de novo' pyrimidine nucleobase biosynthetic process"/>
    <property type="evidence" value="ECO:0007669"/>
    <property type="project" value="InterPro"/>
</dbReference>
<dbReference type="PRINTS" id="PR00099">
    <property type="entry name" value="CPSGATASE"/>
</dbReference>
<keyword evidence="11" id="KW-0055">Arginine biosynthesis</keyword>
<proteinExistence type="inferred from homology"/>
<comment type="caution">
    <text evidence="13">The sequence shown here is derived from an EMBL/GenBank/DDBJ whole genome shotgun (WGS) entry which is preliminary data.</text>
</comment>
<accession>A0AAE5CB16</accession>
<dbReference type="GO" id="GO:0006526">
    <property type="term" value="P:L-arginine biosynthetic process"/>
    <property type="evidence" value="ECO:0007669"/>
    <property type="project" value="UniProtKB-UniRule"/>
</dbReference>
<comment type="catalytic activity">
    <reaction evidence="9 11">
        <text>hydrogencarbonate + L-glutamine + 2 ATP + H2O = carbamoyl phosphate + L-glutamate + 2 ADP + phosphate + 2 H(+)</text>
        <dbReference type="Rhea" id="RHEA:18633"/>
        <dbReference type="ChEBI" id="CHEBI:15377"/>
        <dbReference type="ChEBI" id="CHEBI:15378"/>
        <dbReference type="ChEBI" id="CHEBI:17544"/>
        <dbReference type="ChEBI" id="CHEBI:29985"/>
        <dbReference type="ChEBI" id="CHEBI:30616"/>
        <dbReference type="ChEBI" id="CHEBI:43474"/>
        <dbReference type="ChEBI" id="CHEBI:58228"/>
        <dbReference type="ChEBI" id="CHEBI:58359"/>
        <dbReference type="ChEBI" id="CHEBI:456216"/>
        <dbReference type="EC" id="6.3.5.5"/>
    </reaction>
</comment>
<dbReference type="InterPro" id="IPR006274">
    <property type="entry name" value="CarbamoylP_synth_ssu"/>
</dbReference>
<dbReference type="PANTHER" id="PTHR43418">
    <property type="entry name" value="MULTIFUNCTIONAL TRYPTOPHAN BIOSYNTHESIS PROTEIN-RELATED"/>
    <property type="match status" value="1"/>
</dbReference>
<evidence type="ECO:0000259" key="12">
    <source>
        <dbReference type="SMART" id="SM01097"/>
    </source>
</evidence>
<dbReference type="GO" id="GO:0044205">
    <property type="term" value="P:'de novo' UMP biosynthetic process"/>
    <property type="evidence" value="ECO:0007669"/>
    <property type="project" value="UniProtKB-UniRule"/>
</dbReference>
<feature type="active site" evidence="11">
    <location>
        <position position="353"/>
    </location>
</feature>
<dbReference type="InterPro" id="IPR036480">
    <property type="entry name" value="CarbP_synth_ssu_N_sf"/>
</dbReference>
<dbReference type="HAMAP" id="MF_01209">
    <property type="entry name" value="CPSase_S_chain"/>
    <property type="match status" value="1"/>
</dbReference>
<evidence type="ECO:0000256" key="5">
    <source>
        <dbReference type="ARBA" id="ARBA00022741"/>
    </source>
</evidence>
<protein>
    <recommendedName>
        <fullName evidence="11">Carbamoyl phosphate synthase small chain</fullName>
        <ecNumber evidence="11">6.3.5.5</ecNumber>
    </recommendedName>
    <alternativeName>
        <fullName evidence="11">Carbamoyl phosphate synthetase glutamine chain</fullName>
    </alternativeName>
</protein>
<dbReference type="GO" id="GO:0005524">
    <property type="term" value="F:ATP binding"/>
    <property type="evidence" value="ECO:0007669"/>
    <property type="project" value="UniProtKB-UniRule"/>
</dbReference>
<organism evidence="13 14">
    <name type="scientific">Candidatus Kutchimonas denitrificans</name>
    <dbReference type="NCBI Taxonomy" id="3056748"/>
    <lineage>
        <taxon>Bacteria</taxon>
        <taxon>Pseudomonadati</taxon>
        <taxon>Gemmatimonadota</taxon>
        <taxon>Gemmatimonadia</taxon>
        <taxon>Candidatus Palauibacterales</taxon>
        <taxon>Candidatus Palauibacteraceae</taxon>
        <taxon>Candidatus Kutchimonas</taxon>
    </lineage>
</organism>
<feature type="binding site" evidence="11">
    <location>
        <position position="307"/>
    </location>
    <ligand>
        <name>L-glutamine</name>
        <dbReference type="ChEBI" id="CHEBI:58359"/>
    </ligand>
</feature>
<evidence type="ECO:0000256" key="8">
    <source>
        <dbReference type="ARBA" id="ARBA00022975"/>
    </source>
</evidence>
<comment type="subunit">
    <text evidence="11">Composed of two chains; the small (or glutamine) chain promotes the hydrolysis of glutamine to ammonia, which is used by the large (or ammonia) chain to synthesize carbamoyl phosphate. Tetramer of heterodimers (alpha,beta)4.</text>
</comment>
<dbReference type="Proteomes" id="UP000702544">
    <property type="component" value="Unassembled WGS sequence"/>
</dbReference>
<dbReference type="Pfam" id="PF00988">
    <property type="entry name" value="CPSase_sm_chain"/>
    <property type="match status" value="1"/>
</dbReference>
<comment type="pathway">
    <text evidence="1 11">Pyrimidine metabolism; UMP biosynthesis via de novo pathway; (S)-dihydroorotate from bicarbonate: step 1/3.</text>
</comment>
<gene>
    <name evidence="11 13" type="primary">carA</name>
    <name evidence="13" type="ORF">GWO12_08810</name>
</gene>
<dbReference type="FunFam" id="3.50.30.20:FF:000001">
    <property type="entry name" value="Carbamoyl-phosphate synthase small chain"/>
    <property type="match status" value="1"/>
</dbReference>